<evidence type="ECO:0000256" key="2">
    <source>
        <dbReference type="ARBA" id="ARBA00023125"/>
    </source>
</evidence>
<protein>
    <recommendedName>
        <fullName evidence="3">DNA polymerase sliding clamp</fullName>
    </recommendedName>
    <alternativeName>
        <fullName evidence="3">Proliferating cell nuclear antigen homolog</fullName>
        <shortName evidence="3">PCNA</shortName>
    </alternativeName>
</protein>
<dbReference type="GO" id="GO:0006272">
    <property type="term" value="P:leading strand elongation"/>
    <property type="evidence" value="ECO:0007669"/>
    <property type="project" value="TreeGrafter"/>
</dbReference>
<dbReference type="SUPFAM" id="SSF55979">
    <property type="entry name" value="DNA clamp"/>
    <property type="match status" value="2"/>
</dbReference>
<accession>A0A7J3JNE6</accession>
<comment type="function">
    <text evidence="3">Sliding clamp subunit that acts as a moving platform for DNA processing. Responsible for tethering the catalytic subunit of DNA polymerase and other proteins to DNA during high-speed replication.</text>
</comment>
<evidence type="ECO:0000256" key="3">
    <source>
        <dbReference type="HAMAP-Rule" id="MF_00317"/>
    </source>
</evidence>
<proteinExistence type="inferred from homology"/>
<evidence type="ECO:0000313" key="5">
    <source>
        <dbReference type="EMBL" id="HGN36244.1"/>
    </source>
</evidence>
<dbReference type="HAMAP" id="MF_00317">
    <property type="entry name" value="DNApol_clamp_arch"/>
    <property type="match status" value="1"/>
</dbReference>
<keyword evidence="2 3" id="KW-0238">DNA-binding</keyword>
<dbReference type="CDD" id="cd00577">
    <property type="entry name" value="PCNA"/>
    <property type="match status" value="1"/>
</dbReference>
<dbReference type="InterPro" id="IPR022648">
    <property type="entry name" value="Pr_cel_nuc_antig_N"/>
</dbReference>
<sequence>MSVKFVFADARIWRYVLRSIADYIETVGITLHPSDGVRIKAMDPTHVMLIDFHVPISAFEEYSVEKETTLLINLENTSKILRRASKSDKLLISSDGSKLTLGFISKGGTLRSFTLPLISGSYEEVPELSLEFQIQAKILGATLSSALSVLEDVGEVLKFKVSREGISLIATSDLGEVEFAFSIVTGTLIDYQVSENFSEFTNMYSMNYISLLTTLTKLSEIATIKLGQDMPCEIELEMIAGARLKLYVAPRVE</sequence>
<dbReference type="GO" id="GO:0003677">
    <property type="term" value="F:DNA binding"/>
    <property type="evidence" value="ECO:0007669"/>
    <property type="project" value="UniProtKB-UniRule"/>
</dbReference>
<dbReference type="AlphaFoldDB" id="A0A7J3JNE6"/>
<name>A0A7J3JNE6_9CREN</name>
<dbReference type="GO" id="GO:0030337">
    <property type="term" value="F:DNA polymerase processivity factor activity"/>
    <property type="evidence" value="ECO:0007669"/>
    <property type="project" value="UniProtKB-UniRule"/>
</dbReference>
<evidence type="ECO:0000313" key="6">
    <source>
        <dbReference type="EMBL" id="HGQ17616.1"/>
    </source>
</evidence>
<reference evidence="6" key="1">
    <citation type="journal article" date="2020" name="mSystems">
        <title>Genome- and Community-Level Interaction Insights into Carbon Utilization and Element Cycling Functions of Hydrothermarchaeota in Hydrothermal Sediment.</title>
        <authorList>
            <person name="Zhou Z."/>
            <person name="Liu Y."/>
            <person name="Xu W."/>
            <person name="Pan J."/>
            <person name="Luo Z.H."/>
            <person name="Li M."/>
        </authorList>
    </citation>
    <scope>NUCLEOTIDE SEQUENCE [LARGE SCALE GENOMIC DNA]</scope>
    <source>
        <strain evidence="5">SpSt-618</strain>
        <strain evidence="6">SpSt-657</strain>
    </source>
</reference>
<evidence type="ECO:0000259" key="4">
    <source>
        <dbReference type="Pfam" id="PF00705"/>
    </source>
</evidence>
<dbReference type="PANTHER" id="PTHR11352">
    <property type="entry name" value="PROLIFERATING CELL NUCLEAR ANTIGEN"/>
    <property type="match status" value="1"/>
</dbReference>
<gene>
    <name evidence="3" type="primary">pcn</name>
    <name evidence="5" type="ORF">ENT87_01645</name>
    <name evidence="6" type="ORF">ENU30_01350</name>
</gene>
<dbReference type="PRINTS" id="PR00339">
    <property type="entry name" value="PCNACYCLIN"/>
</dbReference>
<dbReference type="Pfam" id="PF00705">
    <property type="entry name" value="PCNA_N"/>
    <property type="match status" value="1"/>
</dbReference>
<dbReference type="InterPro" id="IPR000730">
    <property type="entry name" value="Pr_cel_nuc_antig"/>
</dbReference>
<feature type="domain" description="Proliferating cell nuclear antigen PCNA N-terminal" evidence="4">
    <location>
        <begin position="7"/>
        <end position="104"/>
    </location>
</feature>
<organism evidence="6">
    <name type="scientific">Ignisphaera aggregans</name>
    <dbReference type="NCBI Taxonomy" id="334771"/>
    <lineage>
        <taxon>Archaea</taxon>
        <taxon>Thermoproteota</taxon>
        <taxon>Thermoprotei</taxon>
        <taxon>Desulfurococcales</taxon>
        <taxon>Desulfurococcaceae</taxon>
        <taxon>Ignisphaera</taxon>
    </lineage>
</organism>
<dbReference type="EMBL" id="DTBZ01000035">
    <property type="protein sequence ID" value="HGQ17616.1"/>
    <property type="molecule type" value="Genomic_DNA"/>
</dbReference>
<comment type="similarity">
    <text evidence="3">Belongs to the PCNA family.</text>
</comment>
<dbReference type="GO" id="GO:0006275">
    <property type="term" value="P:regulation of DNA replication"/>
    <property type="evidence" value="ECO:0007669"/>
    <property type="project" value="UniProtKB-UniRule"/>
</dbReference>
<dbReference type="PANTHER" id="PTHR11352:SF0">
    <property type="entry name" value="PROLIFERATING CELL NUCLEAR ANTIGEN"/>
    <property type="match status" value="1"/>
</dbReference>
<dbReference type="EMBL" id="DTAI01000053">
    <property type="protein sequence ID" value="HGN36244.1"/>
    <property type="molecule type" value="Genomic_DNA"/>
</dbReference>
<evidence type="ECO:0000256" key="1">
    <source>
        <dbReference type="ARBA" id="ARBA00022705"/>
    </source>
</evidence>
<comment type="subunit">
    <text evidence="3">Homotrimer. The subunits circularize to form a toroid; DNA passes through its center. Replication factor C (RFC) is required to load the toroid on the DNA.</text>
</comment>
<dbReference type="InterPro" id="IPR046938">
    <property type="entry name" value="DNA_clamp_sf"/>
</dbReference>
<comment type="caution">
    <text evidence="6">The sequence shown here is derived from an EMBL/GenBank/DDBJ whole genome shotgun (WGS) entry which is preliminary data.</text>
</comment>
<dbReference type="Gene3D" id="3.70.10.10">
    <property type="match status" value="1"/>
</dbReference>
<keyword evidence="1 3" id="KW-0235">DNA replication</keyword>